<gene>
    <name evidence="2" type="ORF">ACFFQA_27635</name>
</gene>
<comment type="caution">
    <text evidence="2">The sequence shown here is derived from an EMBL/GenBank/DDBJ whole genome shotgun (WGS) entry which is preliminary data.</text>
</comment>
<dbReference type="EMBL" id="JBHLZU010000023">
    <property type="protein sequence ID" value="MFB9907724.1"/>
    <property type="molecule type" value="Genomic_DNA"/>
</dbReference>
<evidence type="ECO:0000313" key="3">
    <source>
        <dbReference type="Proteomes" id="UP001589693"/>
    </source>
</evidence>
<reference evidence="2 3" key="1">
    <citation type="submission" date="2024-09" db="EMBL/GenBank/DDBJ databases">
        <authorList>
            <person name="Sun Q."/>
            <person name="Mori K."/>
        </authorList>
    </citation>
    <scope>NUCLEOTIDE SEQUENCE [LARGE SCALE GENOMIC DNA]</scope>
    <source>
        <strain evidence="2 3">TBRC 7907</strain>
    </source>
</reference>
<evidence type="ECO:0000256" key="1">
    <source>
        <dbReference type="SAM" id="MobiDB-lite"/>
    </source>
</evidence>
<feature type="region of interest" description="Disordered" evidence="1">
    <location>
        <begin position="1"/>
        <end position="20"/>
    </location>
</feature>
<sequence>MRWCVARAGPRPGPGWDGSRTWTGAGSRWWRCAGRAGAAEIGRGTALVAVYDFDGLFALFNAAADRAEPVDGEI</sequence>
<dbReference type="Proteomes" id="UP001589693">
    <property type="component" value="Unassembled WGS sequence"/>
</dbReference>
<dbReference type="RefSeq" id="WP_377858392.1">
    <property type="nucleotide sequence ID" value="NZ_JBHLZU010000023.1"/>
</dbReference>
<organism evidence="2 3">
    <name type="scientific">Allokutzneria oryzae</name>
    <dbReference type="NCBI Taxonomy" id="1378989"/>
    <lineage>
        <taxon>Bacteria</taxon>
        <taxon>Bacillati</taxon>
        <taxon>Actinomycetota</taxon>
        <taxon>Actinomycetes</taxon>
        <taxon>Pseudonocardiales</taxon>
        <taxon>Pseudonocardiaceae</taxon>
        <taxon>Allokutzneria</taxon>
    </lineage>
</organism>
<name>A0ABV6A735_9PSEU</name>
<keyword evidence="3" id="KW-1185">Reference proteome</keyword>
<protein>
    <submittedName>
        <fullName evidence="2">Uncharacterized protein</fullName>
    </submittedName>
</protein>
<proteinExistence type="predicted"/>
<evidence type="ECO:0000313" key="2">
    <source>
        <dbReference type="EMBL" id="MFB9907724.1"/>
    </source>
</evidence>
<accession>A0ABV6A735</accession>